<dbReference type="Proteomes" id="UP000026915">
    <property type="component" value="Chromosome 10"/>
</dbReference>
<feature type="domain" description="F-box" evidence="2">
    <location>
        <begin position="223"/>
        <end position="264"/>
    </location>
</feature>
<dbReference type="InterPro" id="IPR001810">
    <property type="entry name" value="F-box_dom"/>
</dbReference>
<dbReference type="InterPro" id="IPR005174">
    <property type="entry name" value="KIB1-4_b-propeller"/>
</dbReference>
<reference evidence="3 4" key="1">
    <citation type="journal article" date="2013" name="Genome Biol.">
        <title>The genome sequence of the most widely cultivated cacao type and its use to identify candidate genes regulating pod color.</title>
        <authorList>
            <person name="Motamayor J.C."/>
            <person name="Mockaitis K."/>
            <person name="Schmutz J."/>
            <person name="Haiminen N."/>
            <person name="Iii D.L."/>
            <person name="Cornejo O."/>
            <person name="Findley S.D."/>
            <person name="Zheng P."/>
            <person name="Utro F."/>
            <person name="Royaert S."/>
            <person name="Saski C."/>
            <person name="Jenkins J."/>
            <person name="Podicheti R."/>
            <person name="Zhao M."/>
            <person name="Scheffler B.E."/>
            <person name="Stack J.C."/>
            <person name="Feltus F.A."/>
            <person name="Mustiga G.M."/>
            <person name="Amores F."/>
            <person name="Phillips W."/>
            <person name="Marelli J.P."/>
            <person name="May G.D."/>
            <person name="Shapiro H."/>
            <person name="Ma J."/>
            <person name="Bustamante C.D."/>
            <person name="Schnell R.J."/>
            <person name="Main D."/>
            <person name="Gilbert D."/>
            <person name="Parida L."/>
            <person name="Kuhn D.N."/>
        </authorList>
    </citation>
    <scope>NUCLEOTIDE SEQUENCE [LARGE SCALE GENOMIC DNA]</scope>
    <source>
        <strain evidence="4">cv. Matina 1-6</strain>
    </source>
</reference>
<dbReference type="Pfam" id="PF00646">
    <property type="entry name" value="F-box"/>
    <property type="match status" value="1"/>
</dbReference>
<protein>
    <recommendedName>
        <fullName evidence="2">F-box domain-containing protein</fullName>
    </recommendedName>
</protein>
<evidence type="ECO:0000313" key="3">
    <source>
        <dbReference type="EMBL" id="EOY17948.1"/>
    </source>
</evidence>
<feature type="transmembrane region" description="Helical" evidence="1">
    <location>
        <begin position="32"/>
        <end position="53"/>
    </location>
</feature>
<keyword evidence="4" id="KW-1185">Reference proteome</keyword>
<keyword evidence="1" id="KW-1133">Transmembrane helix</keyword>
<evidence type="ECO:0000313" key="4">
    <source>
        <dbReference type="Proteomes" id="UP000026915"/>
    </source>
</evidence>
<gene>
    <name evidence="3" type="ORF">TCM_042639</name>
</gene>
<sequence length="617" mass="70119">MFVFWNQCLRFLRTKFGNFPSASKRKNFSSSLLSIGHIIPVVQVFLALLWVLFHLTDDQTATSSVNVLSVPKACNSCSPGVSPFGRKEIGRKEIGTLFVIIMLGHWLAIFLHFRGINFGFIPSTFKRKNSLYLPLSITLVPIFLSPLLVLFGLTSDQTATFSGCFLSPFKDCESPFVSLFCTRATKILTFVLWILALQINDTDHRLFQLLLTFCLSRDNFSQLPDDVISKISNRFTSFEDLVALSGVCRSLRFACSDIRCAPRHRFPRLMLCDKENRSTKSFYSVGRNKIYELELPQAHGKRCHGSPYGWIVTMGPDLQAHLLHPLSQAQLSLPKLNTIRSPIGVLVPVDPFRFIRKCILLKTSPSHSQDEFLVMVIFGPKHSLAFAKPGSVGWTTVVGADGFKDILLFKGQIHAICGKGTLLRFRSDDPEVTPRLIAYHPEDVSRVERIYLLESLGELLGVFRFSSSTPFVQRYDTKRFLVYVLNPDDDGNLGTWQRLNHLRDWALFVGEGNSWSVCSANIPNCRSNCIYFTDDNWDQQVGGEEQTLVGHDIGVFDMVSKKIERLELGPHSPCYQSRSVWFTPSLLPYKNYQARGVLPRMNRETWKLWPAKQNMRH</sequence>
<dbReference type="eggNOG" id="ENOG502SQHQ">
    <property type="taxonomic scope" value="Eukaryota"/>
</dbReference>
<dbReference type="InterPro" id="IPR050942">
    <property type="entry name" value="F-box_BR-signaling"/>
</dbReference>
<dbReference type="STRING" id="3641.A0A061FLZ8"/>
<dbReference type="SUPFAM" id="SSF81383">
    <property type="entry name" value="F-box domain"/>
    <property type="match status" value="1"/>
</dbReference>
<accession>A0A061FLZ8</accession>
<name>A0A061FLZ8_THECC</name>
<dbReference type="EMBL" id="CM001888">
    <property type="protein sequence ID" value="EOY17948.1"/>
    <property type="molecule type" value="Genomic_DNA"/>
</dbReference>
<proteinExistence type="predicted"/>
<dbReference type="PANTHER" id="PTHR44259">
    <property type="entry name" value="OS07G0183000 PROTEIN-RELATED"/>
    <property type="match status" value="1"/>
</dbReference>
<keyword evidence="1" id="KW-0812">Transmembrane</keyword>
<feature type="transmembrane region" description="Helical" evidence="1">
    <location>
        <begin position="131"/>
        <end position="153"/>
    </location>
</feature>
<feature type="transmembrane region" description="Helical" evidence="1">
    <location>
        <begin position="94"/>
        <end position="111"/>
    </location>
</feature>
<dbReference type="HOGENOM" id="CLU_443071_0_0_1"/>
<evidence type="ECO:0000259" key="2">
    <source>
        <dbReference type="SMART" id="SM00256"/>
    </source>
</evidence>
<keyword evidence="1" id="KW-0472">Membrane</keyword>
<dbReference type="PANTHER" id="PTHR44259:SF108">
    <property type="entry name" value="F-BOX PROTEIN SKIP23-LIKE"/>
    <property type="match status" value="1"/>
</dbReference>
<dbReference type="Gramene" id="EOY17948">
    <property type="protein sequence ID" value="EOY17948"/>
    <property type="gene ID" value="TCM_042639"/>
</dbReference>
<dbReference type="InParanoid" id="A0A061FLZ8"/>
<dbReference type="AlphaFoldDB" id="A0A061FLZ8"/>
<dbReference type="InterPro" id="IPR036047">
    <property type="entry name" value="F-box-like_dom_sf"/>
</dbReference>
<organism evidence="3 4">
    <name type="scientific">Theobroma cacao</name>
    <name type="common">Cacao</name>
    <name type="synonym">Cocoa</name>
    <dbReference type="NCBI Taxonomy" id="3641"/>
    <lineage>
        <taxon>Eukaryota</taxon>
        <taxon>Viridiplantae</taxon>
        <taxon>Streptophyta</taxon>
        <taxon>Embryophyta</taxon>
        <taxon>Tracheophyta</taxon>
        <taxon>Spermatophyta</taxon>
        <taxon>Magnoliopsida</taxon>
        <taxon>eudicotyledons</taxon>
        <taxon>Gunneridae</taxon>
        <taxon>Pentapetalae</taxon>
        <taxon>rosids</taxon>
        <taxon>malvids</taxon>
        <taxon>Malvales</taxon>
        <taxon>Malvaceae</taxon>
        <taxon>Byttnerioideae</taxon>
        <taxon>Theobroma</taxon>
    </lineage>
</organism>
<evidence type="ECO:0000256" key="1">
    <source>
        <dbReference type="SAM" id="Phobius"/>
    </source>
</evidence>
<dbReference type="SMART" id="SM00256">
    <property type="entry name" value="FBOX"/>
    <property type="match status" value="1"/>
</dbReference>
<dbReference type="Pfam" id="PF03478">
    <property type="entry name" value="Beta-prop_KIB1-4"/>
    <property type="match status" value="1"/>
</dbReference>